<reference evidence="2 3" key="1">
    <citation type="journal article" date="2024" name="G3 (Bethesda)">
        <title>Genome assembly of Hibiscus sabdariffa L. provides insights into metabolisms of medicinal natural products.</title>
        <authorList>
            <person name="Kim T."/>
        </authorList>
    </citation>
    <scope>NUCLEOTIDE SEQUENCE [LARGE SCALE GENOMIC DNA]</scope>
    <source>
        <strain evidence="2">TK-2024</strain>
        <tissue evidence="2">Old leaves</tissue>
    </source>
</reference>
<keyword evidence="3" id="KW-1185">Reference proteome</keyword>
<dbReference type="InterPro" id="IPR002048">
    <property type="entry name" value="EF_hand_dom"/>
</dbReference>
<proteinExistence type="predicted"/>
<dbReference type="EMBL" id="JBBPBN010000021">
    <property type="protein sequence ID" value="KAK9013965.1"/>
    <property type="molecule type" value="Genomic_DNA"/>
</dbReference>
<evidence type="ECO:0000313" key="2">
    <source>
        <dbReference type="EMBL" id="KAK9013965.1"/>
    </source>
</evidence>
<dbReference type="Gene3D" id="1.10.238.10">
    <property type="entry name" value="EF-hand"/>
    <property type="match status" value="1"/>
</dbReference>
<sequence>MPKALKDILPPPGFPEFLNLLVARGMKDIGLGEGLAEAFREFDKDHNSFVSAAEFRRIPAESLQMPKLMRWFSRHVLQDIEFLKKEKELSENYFQQSNLD</sequence>
<feature type="domain" description="EF-hand" evidence="1">
    <location>
        <begin position="30"/>
        <end position="65"/>
    </location>
</feature>
<protein>
    <recommendedName>
        <fullName evidence="1">EF-hand domain-containing protein</fullName>
    </recommendedName>
</protein>
<gene>
    <name evidence="2" type="ORF">V6N11_005140</name>
</gene>
<comment type="caution">
    <text evidence="2">The sequence shown here is derived from an EMBL/GenBank/DDBJ whole genome shotgun (WGS) entry which is preliminary data.</text>
</comment>
<dbReference type="Proteomes" id="UP001396334">
    <property type="component" value="Unassembled WGS sequence"/>
</dbReference>
<dbReference type="SUPFAM" id="SSF47473">
    <property type="entry name" value="EF-hand"/>
    <property type="match status" value="1"/>
</dbReference>
<organism evidence="2 3">
    <name type="scientific">Hibiscus sabdariffa</name>
    <name type="common">roselle</name>
    <dbReference type="NCBI Taxonomy" id="183260"/>
    <lineage>
        <taxon>Eukaryota</taxon>
        <taxon>Viridiplantae</taxon>
        <taxon>Streptophyta</taxon>
        <taxon>Embryophyta</taxon>
        <taxon>Tracheophyta</taxon>
        <taxon>Spermatophyta</taxon>
        <taxon>Magnoliopsida</taxon>
        <taxon>eudicotyledons</taxon>
        <taxon>Gunneridae</taxon>
        <taxon>Pentapetalae</taxon>
        <taxon>rosids</taxon>
        <taxon>malvids</taxon>
        <taxon>Malvales</taxon>
        <taxon>Malvaceae</taxon>
        <taxon>Malvoideae</taxon>
        <taxon>Hibiscus</taxon>
    </lineage>
</organism>
<evidence type="ECO:0000259" key="1">
    <source>
        <dbReference type="PROSITE" id="PS50222"/>
    </source>
</evidence>
<dbReference type="InterPro" id="IPR011992">
    <property type="entry name" value="EF-hand-dom_pair"/>
</dbReference>
<name>A0ABR2RLZ0_9ROSI</name>
<evidence type="ECO:0000313" key="3">
    <source>
        <dbReference type="Proteomes" id="UP001396334"/>
    </source>
</evidence>
<dbReference type="PROSITE" id="PS50222">
    <property type="entry name" value="EF_HAND_2"/>
    <property type="match status" value="1"/>
</dbReference>
<accession>A0ABR2RLZ0</accession>